<dbReference type="EMBL" id="BAAAXQ010000039">
    <property type="protein sequence ID" value="GAA3017569.1"/>
    <property type="molecule type" value="Genomic_DNA"/>
</dbReference>
<dbReference type="InterPro" id="IPR013154">
    <property type="entry name" value="ADH-like_N"/>
</dbReference>
<evidence type="ECO:0000259" key="3">
    <source>
        <dbReference type="SMART" id="SM00829"/>
    </source>
</evidence>
<dbReference type="SUPFAM" id="SSF51735">
    <property type="entry name" value="NAD(P)-binding Rossmann-fold domains"/>
    <property type="match status" value="1"/>
</dbReference>
<accession>A0ABN3Y4K9</accession>
<organism evidence="4 5">
    <name type="scientific">Tetragenococcus solitarius</name>
    <dbReference type="NCBI Taxonomy" id="71453"/>
    <lineage>
        <taxon>Bacteria</taxon>
        <taxon>Bacillati</taxon>
        <taxon>Bacillota</taxon>
        <taxon>Bacilli</taxon>
        <taxon>Lactobacillales</taxon>
        <taxon>Enterococcaceae</taxon>
        <taxon>Tetragenococcus</taxon>
    </lineage>
</organism>
<dbReference type="PANTHER" id="PTHR48106:SF18">
    <property type="entry name" value="QUINONE OXIDOREDUCTASE PIG3"/>
    <property type="match status" value="1"/>
</dbReference>
<dbReference type="RefSeq" id="WP_068709663.1">
    <property type="nucleotide sequence ID" value="NZ_BAAAXQ010000039.1"/>
</dbReference>
<name>A0ABN3Y4K9_9ENTE</name>
<dbReference type="Pfam" id="PF08240">
    <property type="entry name" value="ADH_N"/>
    <property type="match status" value="1"/>
</dbReference>
<dbReference type="SMART" id="SM00829">
    <property type="entry name" value="PKS_ER"/>
    <property type="match status" value="1"/>
</dbReference>
<gene>
    <name evidence="4" type="ORF">GCM10019998_12240</name>
</gene>
<keyword evidence="1" id="KW-0521">NADP</keyword>
<keyword evidence="2" id="KW-0560">Oxidoreductase</keyword>
<dbReference type="Gene3D" id="3.90.180.10">
    <property type="entry name" value="Medium-chain alcohol dehydrogenases, catalytic domain"/>
    <property type="match status" value="1"/>
</dbReference>
<evidence type="ECO:0000313" key="5">
    <source>
        <dbReference type="Proteomes" id="UP001501577"/>
    </source>
</evidence>
<proteinExistence type="predicted"/>
<dbReference type="SUPFAM" id="SSF50129">
    <property type="entry name" value="GroES-like"/>
    <property type="match status" value="1"/>
</dbReference>
<reference evidence="4 5" key="1">
    <citation type="journal article" date="2019" name="Int. J. Syst. Evol. Microbiol.">
        <title>The Global Catalogue of Microorganisms (GCM) 10K type strain sequencing project: providing services to taxonomists for standard genome sequencing and annotation.</title>
        <authorList>
            <consortium name="The Broad Institute Genomics Platform"/>
            <consortium name="The Broad Institute Genome Sequencing Center for Infectious Disease"/>
            <person name="Wu L."/>
            <person name="Ma J."/>
        </authorList>
    </citation>
    <scope>NUCLEOTIDE SEQUENCE [LARGE SCALE GENOMIC DNA]</scope>
    <source>
        <strain evidence="4 5">JCM 8736</strain>
    </source>
</reference>
<keyword evidence="5" id="KW-1185">Reference proteome</keyword>
<feature type="domain" description="Enoyl reductase (ER)" evidence="3">
    <location>
        <begin position="10"/>
        <end position="292"/>
    </location>
</feature>
<dbReference type="PANTHER" id="PTHR48106">
    <property type="entry name" value="QUINONE OXIDOREDUCTASE PIG3-RELATED"/>
    <property type="match status" value="1"/>
</dbReference>
<dbReference type="Pfam" id="PF13602">
    <property type="entry name" value="ADH_zinc_N_2"/>
    <property type="match status" value="1"/>
</dbReference>
<dbReference type="InterPro" id="IPR036291">
    <property type="entry name" value="NAD(P)-bd_dom_sf"/>
</dbReference>
<evidence type="ECO:0000256" key="2">
    <source>
        <dbReference type="ARBA" id="ARBA00023002"/>
    </source>
</evidence>
<evidence type="ECO:0000313" key="4">
    <source>
        <dbReference type="EMBL" id="GAA3017569.1"/>
    </source>
</evidence>
<comment type="caution">
    <text evidence="4">The sequence shown here is derived from an EMBL/GenBank/DDBJ whole genome shotgun (WGS) entry which is preliminary data.</text>
</comment>
<dbReference type="Proteomes" id="UP001501577">
    <property type="component" value="Unassembled WGS sequence"/>
</dbReference>
<dbReference type="Gene3D" id="3.40.50.720">
    <property type="entry name" value="NAD(P)-binding Rossmann-like Domain"/>
    <property type="match status" value="1"/>
</dbReference>
<evidence type="ECO:0000256" key="1">
    <source>
        <dbReference type="ARBA" id="ARBA00022857"/>
    </source>
</evidence>
<dbReference type="InterPro" id="IPR020843">
    <property type="entry name" value="ER"/>
</dbReference>
<sequence length="294" mass="32094">MKAVQVLNYGGPEVAKVKTIEKPLRKKGEVLVNVVASSINPVDIGFMTPNTMPKINQFPAVLGWDMTGIVVETDPNQVFEIGDRVAAMYPQGSWQQVISIPEKQLVKLPDDIDFVSGASIPLASVTALQALQKLQLNAEQSLLVTGAAGSVGRFAIQFAKEKGIFVSGLVRNDKQKKSLYSLSKNVYVVDEKIPSFDAVLDTAGILDRTDFLKINGKVVTVNTADISPEVEHHSSFAERHQVRTNAKDLAHILSLVSAGKIETNVFKSYSMYEIKKALNQAMQHGNDGKIVLTF</sequence>
<dbReference type="InterPro" id="IPR011032">
    <property type="entry name" value="GroES-like_sf"/>
</dbReference>
<protein>
    <submittedName>
        <fullName evidence="4">NADP-dependent oxidoreductase</fullName>
    </submittedName>
</protein>
<dbReference type="CDD" id="cd05289">
    <property type="entry name" value="MDR_like_2"/>
    <property type="match status" value="1"/>
</dbReference>